<protein>
    <submittedName>
        <fullName evidence="1">39S ribosomal protein L22, mitochondrial</fullName>
    </submittedName>
</protein>
<reference evidence="1" key="1">
    <citation type="submission" date="2022-07" db="EMBL/GenBank/DDBJ databases">
        <title>Phylogenomic reconstructions and comparative analyses of Kickxellomycotina fungi.</title>
        <authorList>
            <person name="Reynolds N.K."/>
            <person name="Stajich J.E."/>
            <person name="Barry K."/>
            <person name="Grigoriev I.V."/>
            <person name="Crous P."/>
            <person name="Smith M.E."/>
        </authorList>
    </citation>
    <scope>NUCLEOTIDE SEQUENCE</scope>
    <source>
        <strain evidence="1">Benny 63K</strain>
    </source>
</reference>
<proteinExistence type="predicted"/>
<gene>
    <name evidence="1" type="primary">mrpl22_2</name>
    <name evidence="1" type="ORF">LPJ66_002227</name>
</gene>
<name>A0ACC1IR07_9FUNG</name>
<keyword evidence="2" id="KW-1185">Reference proteome</keyword>
<accession>A0ACC1IR07</accession>
<comment type="caution">
    <text evidence="1">The sequence shown here is derived from an EMBL/GenBank/DDBJ whole genome shotgun (WGS) entry which is preliminary data.</text>
</comment>
<dbReference type="EMBL" id="JANBPG010000168">
    <property type="protein sequence ID" value="KAJ1899254.1"/>
    <property type="molecule type" value="Genomic_DNA"/>
</dbReference>
<evidence type="ECO:0000313" key="2">
    <source>
        <dbReference type="Proteomes" id="UP001150581"/>
    </source>
</evidence>
<keyword evidence="1" id="KW-0689">Ribosomal protein</keyword>
<sequence length="249" mass="27813">MFGLVRSFSRLGVSSGPTGARLLHTTYASLVNKKSETPVRPSAADQSASSVFAATTAAQSSSSGSAIPQDLHTVSLGKGQGTARIREYTYSTANFHVSPRKLRLIGNQITGLPLTEAIRQMQFSAKKAATKIRHSLVWARKNAVFQKEMNPDNMFVKLARVGKGKYRKRLDPKARGRFGVIRIPYSHMKYVVWEKRPEEKPQARNAVERALLAGDLPKRKIKGFTLTKKVWMPLTENKPVINPKSFYNW</sequence>
<dbReference type="Proteomes" id="UP001150581">
    <property type="component" value="Unassembled WGS sequence"/>
</dbReference>
<evidence type="ECO:0000313" key="1">
    <source>
        <dbReference type="EMBL" id="KAJ1899254.1"/>
    </source>
</evidence>
<keyword evidence="1" id="KW-0687">Ribonucleoprotein</keyword>
<organism evidence="1 2">
    <name type="scientific">Kickxella alabastrina</name>
    <dbReference type="NCBI Taxonomy" id="61397"/>
    <lineage>
        <taxon>Eukaryota</taxon>
        <taxon>Fungi</taxon>
        <taxon>Fungi incertae sedis</taxon>
        <taxon>Zoopagomycota</taxon>
        <taxon>Kickxellomycotina</taxon>
        <taxon>Kickxellomycetes</taxon>
        <taxon>Kickxellales</taxon>
        <taxon>Kickxellaceae</taxon>
        <taxon>Kickxella</taxon>
    </lineage>
</organism>